<feature type="chain" id="PRO_5012274949" evidence="1">
    <location>
        <begin position="22"/>
        <end position="536"/>
    </location>
</feature>
<evidence type="ECO:0000313" key="5">
    <source>
        <dbReference type="Proteomes" id="UP000185003"/>
    </source>
</evidence>
<dbReference type="EMBL" id="FSRA01000001">
    <property type="protein sequence ID" value="SIN75301.1"/>
    <property type="molecule type" value="Genomic_DNA"/>
</dbReference>
<dbReference type="InterPro" id="IPR039514">
    <property type="entry name" value="6GAL-like"/>
</dbReference>
<dbReference type="Pfam" id="PF14587">
    <property type="entry name" value="Glyco_hydr_30_2"/>
    <property type="match status" value="1"/>
</dbReference>
<name>A0A1N6DX21_9BACT</name>
<proteinExistence type="predicted"/>
<evidence type="ECO:0000256" key="1">
    <source>
        <dbReference type="SAM" id="SignalP"/>
    </source>
</evidence>
<dbReference type="SUPFAM" id="SSF51445">
    <property type="entry name" value="(Trans)glycosidases"/>
    <property type="match status" value="1"/>
</dbReference>
<organism evidence="4 5">
    <name type="scientific">Chitinophaga niabensis</name>
    <dbReference type="NCBI Taxonomy" id="536979"/>
    <lineage>
        <taxon>Bacteria</taxon>
        <taxon>Pseudomonadati</taxon>
        <taxon>Bacteroidota</taxon>
        <taxon>Chitinophagia</taxon>
        <taxon>Chitinophagales</taxon>
        <taxon>Chitinophagaceae</taxon>
        <taxon>Chitinophaga</taxon>
    </lineage>
</organism>
<evidence type="ECO:0000259" key="3">
    <source>
        <dbReference type="Pfam" id="PF17189"/>
    </source>
</evidence>
<feature type="signal peptide" evidence="1">
    <location>
        <begin position="1"/>
        <end position="21"/>
    </location>
</feature>
<dbReference type="STRING" id="536979.SAMN04488055_1143"/>
<sequence length="536" mass="58805">MRTIMKLFCLALLAIHCGKSSTPPGQEPNTCFFLGVDTCLQKPKTVVTINMGSTKQTIHSFGASDCWTTKFIGKWTNVQKKDQVADLLFSMDTTANGTPKGIGLSLWRFNIGGGSYEQGVNSNIADEWRREECFMNPDNTYDWSRQQGQQWFLQAARQRGVKYTLGFSLTPPVFMSKNGKAYNSSGGTSLNIQDGKLDAYAGFMAEVTKHFGFDYLSPVNEPQWAWGQATSAGQEGTQCTNDEIAALCKAIAPKLAGTGSQIVVGEAGTLAYLYGTNTDNRGDQITQFFNTASANYIGNLPNMAHTISGHSYFTTCPDNTLISTRQQLVNKINQVDATLNTWQTEFGILGDICGQYNGSPRNTGIEYGLYVAKTIHHDLVIANMNSWQWWLAVSPYNYSDALVYINDPAGQMNVANCKTDGIVLDSKQLWAFGNYARFIRPGMKRVETSIPGNNDPAIAAGTLMISAWKQEADKKVVVVLVNPEAKEKTIQLNGLTVGVLDQYTTDATNNLKRTQSTAGEIRVPAKSVVTLTGKYQ</sequence>
<dbReference type="GO" id="GO:0004553">
    <property type="term" value="F:hydrolase activity, hydrolyzing O-glycosyl compounds"/>
    <property type="evidence" value="ECO:0007669"/>
    <property type="project" value="InterPro"/>
</dbReference>
<reference evidence="5" key="1">
    <citation type="submission" date="2016-11" db="EMBL/GenBank/DDBJ databases">
        <authorList>
            <person name="Varghese N."/>
            <person name="Submissions S."/>
        </authorList>
    </citation>
    <scope>NUCLEOTIDE SEQUENCE [LARGE SCALE GENOMIC DNA]</scope>
    <source>
        <strain evidence="5">DSM 24787</strain>
    </source>
</reference>
<dbReference type="Pfam" id="PF17189">
    <property type="entry name" value="Glyco_hydro_30C"/>
    <property type="match status" value="1"/>
</dbReference>
<dbReference type="AlphaFoldDB" id="A0A1N6DX21"/>
<dbReference type="Gene3D" id="3.20.20.80">
    <property type="entry name" value="Glycosidases"/>
    <property type="match status" value="1"/>
</dbReference>
<protein>
    <submittedName>
        <fullName evidence="4">O-Glycosyl hydrolase</fullName>
    </submittedName>
</protein>
<dbReference type="InterPro" id="IPR039743">
    <property type="entry name" value="6GAL/EXGAL"/>
</dbReference>
<keyword evidence="1" id="KW-0732">Signal</keyword>
<evidence type="ECO:0000313" key="4">
    <source>
        <dbReference type="EMBL" id="SIN75301.1"/>
    </source>
</evidence>
<evidence type="ECO:0000259" key="2">
    <source>
        <dbReference type="Pfam" id="PF14587"/>
    </source>
</evidence>
<feature type="domain" description="Endo-beta-1,6-galactanase-like" evidence="2">
    <location>
        <begin position="47"/>
        <end position="404"/>
    </location>
</feature>
<dbReference type="InterPro" id="IPR033452">
    <property type="entry name" value="GH30_C"/>
</dbReference>
<keyword evidence="5" id="KW-1185">Reference proteome</keyword>
<dbReference type="Gene3D" id="2.60.40.1180">
    <property type="entry name" value="Golgi alpha-mannosidase II"/>
    <property type="match status" value="1"/>
</dbReference>
<dbReference type="InterPro" id="IPR017853">
    <property type="entry name" value="GH"/>
</dbReference>
<keyword evidence="4" id="KW-0378">Hydrolase</keyword>
<dbReference type="PANTHER" id="PTHR42767">
    <property type="entry name" value="ENDO-BETA-1,6-GALACTANASE"/>
    <property type="match status" value="1"/>
</dbReference>
<accession>A0A1N6DX21</accession>
<gene>
    <name evidence="4" type="ORF">SAMN04488055_1143</name>
</gene>
<feature type="domain" description="Glycosyl hydrolase family 30 beta sandwich" evidence="3">
    <location>
        <begin position="444"/>
        <end position="531"/>
    </location>
</feature>
<dbReference type="RefSeq" id="WP_200798222.1">
    <property type="nucleotide sequence ID" value="NZ_FSRA01000001.1"/>
</dbReference>
<dbReference type="PANTHER" id="PTHR42767:SF1">
    <property type="entry name" value="ENDO-BETA-1,6-GALACTANASE-LIKE DOMAIN-CONTAINING PROTEIN"/>
    <property type="match status" value="1"/>
</dbReference>
<dbReference type="Proteomes" id="UP000185003">
    <property type="component" value="Unassembled WGS sequence"/>
</dbReference>
<dbReference type="InterPro" id="IPR013780">
    <property type="entry name" value="Glyco_hydro_b"/>
</dbReference>